<protein>
    <submittedName>
        <fullName evidence="8">MFS transporter</fullName>
    </submittedName>
</protein>
<evidence type="ECO:0000313" key="8">
    <source>
        <dbReference type="EMBL" id="GAA1620264.1"/>
    </source>
</evidence>
<name>A0ABN2EYS2_9ACTN</name>
<dbReference type="Pfam" id="PF07690">
    <property type="entry name" value="MFS_1"/>
    <property type="match status" value="1"/>
</dbReference>
<comment type="caution">
    <text evidence="8">The sequence shown here is derived from an EMBL/GenBank/DDBJ whole genome shotgun (WGS) entry which is preliminary data.</text>
</comment>
<feature type="transmembrane region" description="Helical" evidence="6">
    <location>
        <begin position="278"/>
        <end position="296"/>
    </location>
</feature>
<evidence type="ECO:0000256" key="6">
    <source>
        <dbReference type="SAM" id="Phobius"/>
    </source>
</evidence>
<dbReference type="InterPro" id="IPR011701">
    <property type="entry name" value="MFS"/>
</dbReference>
<feature type="transmembrane region" description="Helical" evidence="6">
    <location>
        <begin position="52"/>
        <end position="74"/>
    </location>
</feature>
<dbReference type="SUPFAM" id="SSF103473">
    <property type="entry name" value="MFS general substrate transporter"/>
    <property type="match status" value="1"/>
</dbReference>
<feature type="transmembrane region" description="Helical" evidence="6">
    <location>
        <begin position="366"/>
        <end position="384"/>
    </location>
</feature>
<evidence type="ECO:0000256" key="3">
    <source>
        <dbReference type="ARBA" id="ARBA00022692"/>
    </source>
</evidence>
<feature type="domain" description="Major facilitator superfamily (MFS) profile" evidence="7">
    <location>
        <begin position="16"/>
        <end position="390"/>
    </location>
</feature>
<accession>A0ABN2EYS2</accession>
<feature type="transmembrane region" description="Helical" evidence="6">
    <location>
        <begin position="111"/>
        <end position="132"/>
    </location>
</feature>
<dbReference type="PANTHER" id="PTHR43124:SF3">
    <property type="entry name" value="CHLORAMPHENICOL EFFLUX PUMP RV0191"/>
    <property type="match status" value="1"/>
</dbReference>
<feature type="transmembrane region" description="Helical" evidence="6">
    <location>
        <begin position="81"/>
        <end position="99"/>
    </location>
</feature>
<organism evidence="8 9">
    <name type="scientific">Kribbella sancticallisti</name>
    <dbReference type="NCBI Taxonomy" id="460087"/>
    <lineage>
        <taxon>Bacteria</taxon>
        <taxon>Bacillati</taxon>
        <taxon>Actinomycetota</taxon>
        <taxon>Actinomycetes</taxon>
        <taxon>Propionibacteriales</taxon>
        <taxon>Kribbellaceae</taxon>
        <taxon>Kribbella</taxon>
    </lineage>
</organism>
<dbReference type="CDD" id="cd17324">
    <property type="entry name" value="MFS_NepI_like"/>
    <property type="match status" value="1"/>
</dbReference>
<feature type="transmembrane region" description="Helical" evidence="6">
    <location>
        <begin position="170"/>
        <end position="194"/>
    </location>
</feature>
<feature type="transmembrane region" description="Helical" evidence="6">
    <location>
        <begin position="302"/>
        <end position="323"/>
    </location>
</feature>
<dbReference type="InterPro" id="IPR036259">
    <property type="entry name" value="MFS_trans_sf"/>
</dbReference>
<evidence type="ECO:0000256" key="2">
    <source>
        <dbReference type="ARBA" id="ARBA00022475"/>
    </source>
</evidence>
<feature type="transmembrane region" description="Helical" evidence="6">
    <location>
        <begin position="251"/>
        <end position="271"/>
    </location>
</feature>
<evidence type="ECO:0000259" key="7">
    <source>
        <dbReference type="PROSITE" id="PS50850"/>
    </source>
</evidence>
<dbReference type="PROSITE" id="PS50850">
    <property type="entry name" value="MFS"/>
    <property type="match status" value="1"/>
</dbReference>
<dbReference type="Gene3D" id="1.20.1250.20">
    <property type="entry name" value="MFS general substrate transporter like domains"/>
    <property type="match status" value="2"/>
</dbReference>
<dbReference type="EMBL" id="BAAAOS010000075">
    <property type="protein sequence ID" value="GAA1620264.1"/>
    <property type="molecule type" value="Genomic_DNA"/>
</dbReference>
<comment type="subcellular location">
    <subcellularLocation>
        <location evidence="1">Cell membrane</location>
        <topology evidence="1">Multi-pass membrane protein</topology>
    </subcellularLocation>
</comment>
<keyword evidence="3 6" id="KW-0812">Transmembrane</keyword>
<dbReference type="RefSeq" id="WP_344222720.1">
    <property type="nucleotide sequence ID" value="NZ_BAAAOS010000075.1"/>
</dbReference>
<keyword evidence="9" id="KW-1185">Reference proteome</keyword>
<evidence type="ECO:0000256" key="5">
    <source>
        <dbReference type="ARBA" id="ARBA00023136"/>
    </source>
</evidence>
<feature type="transmembrane region" description="Helical" evidence="6">
    <location>
        <begin position="214"/>
        <end position="239"/>
    </location>
</feature>
<feature type="transmembrane region" description="Helical" evidence="6">
    <location>
        <begin position="15"/>
        <end position="40"/>
    </location>
</feature>
<proteinExistence type="predicted"/>
<sequence>MTTSPAAVSSTRERLIVLSLFLGAFIMGSAELLVVGVLGLVSDDLGVTTETAGWLVTAYALGISLGGPALTALTMRLGRRLVLIASLATYVAGNFWATLSTDIASLLGARVVTGALQGLFIGVAFSLVAALVPPQRMGRAIAGVFGGIAVATALGVPLGTAIGHQAGWRAGFLAIVILGVAAVVITVVVVPPVLHSGTGGLRAQARYAFAPRVLAVLGVGLLIMGGQFAALTYLAVYLADVTGISGATVSWFLLAYGAANAAGTFAGGWAADRAASRTIVIASAVLVATLAVLYVGGSEPAVALLVLIAWGVVGFGLVPSLQYRVTSLAGPGRDLAGVLPASAVTAGIAIGAVIGGRAVATAGVDAAILTGAVICTLGVLAAAATSRLRPVDAAATKADVNETPDPAVIGLNS</sequence>
<evidence type="ECO:0000313" key="9">
    <source>
        <dbReference type="Proteomes" id="UP001500393"/>
    </source>
</evidence>
<dbReference type="InterPro" id="IPR020846">
    <property type="entry name" value="MFS_dom"/>
</dbReference>
<reference evidence="8 9" key="1">
    <citation type="journal article" date="2019" name="Int. J. Syst. Evol. Microbiol.">
        <title>The Global Catalogue of Microorganisms (GCM) 10K type strain sequencing project: providing services to taxonomists for standard genome sequencing and annotation.</title>
        <authorList>
            <consortium name="The Broad Institute Genomics Platform"/>
            <consortium name="The Broad Institute Genome Sequencing Center for Infectious Disease"/>
            <person name="Wu L."/>
            <person name="Ma J."/>
        </authorList>
    </citation>
    <scope>NUCLEOTIDE SEQUENCE [LARGE SCALE GENOMIC DNA]</scope>
    <source>
        <strain evidence="8 9">JCM 14969</strain>
    </source>
</reference>
<dbReference type="Proteomes" id="UP001500393">
    <property type="component" value="Unassembled WGS sequence"/>
</dbReference>
<keyword evidence="4 6" id="KW-1133">Transmembrane helix</keyword>
<evidence type="ECO:0000256" key="4">
    <source>
        <dbReference type="ARBA" id="ARBA00022989"/>
    </source>
</evidence>
<feature type="transmembrane region" description="Helical" evidence="6">
    <location>
        <begin position="144"/>
        <end position="164"/>
    </location>
</feature>
<dbReference type="InterPro" id="IPR050189">
    <property type="entry name" value="MFS_Efflux_Transporters"/>
</dbReference>
<keyword evidence="5 6" id="KW-0472">Membrane</keyword>
<dbReference type="PANTHER" id="PTHR43124">
    <property type="entry name" value="PURINE EFFLUX PUMP PBUE"/>
    <property type="match status" value="1"/>
</dbReference>
<gene>
    <name evidence="8" type="ORF">GCM10009789_87410</name>
</gene>
<evidence type="ECO:0000256" key="1">
    <source>
        <dbReference type="ARBA" id="ARBA00004651"/>
    </source>
</evidence>
<keyword evidence="2" id="KW-1003">Cell membrane</keyword>
<feature type="transmembrane region" description="Helical" evidence="6">
    <location>
        <begin position="335"/>
        <end position="354"/>
    </location>
</feature>